<dbReference type="GeneID" id="68356642"/>
<dbReference type="InterPro" id="IPR036736">
    <property type="entry name" value="ACP-like_sf"/>
</dbReference>
<keyword evidence="7" id="KW-1185">Reference proteome</keyword>
<evidence type="ECO:0000256" key="3">
    <source>
        <dbReference type="ARBA" id="ARBA00022598"/>
    </source>
</evidence>
<dbReference type="PROSITE" id="PS50075">
    <property type="entry name" value="CARRIER"/>
    <property type="match status" value="2"/>
</dbReference>
<sequence length="2074" mass="228526">MVPAALIPVRTILKRITAEDGETQEASTSMESALQEVWASVLNLSCKSVSVDKAFTSLGGDSITAIQVVTKCRQRNIAVLDIAQARQAKLDISSGLVFAGDLFNIADIGSQMLTLTAHHLVVDLVSWRIIWNDLEEHIKSGRLSSNVAPSFKAWCQLQRDMARDLTPDSVLLFQVPEADLGFWDLSSLTNNTRESSRDCITVLDRDVSELLLGKSNNSFRTDPIDIILGSCAYSFRKAFPERSMPAIFLEGHGREQSEPLPLDVSGTVGWFTTMHPLPIDVTSKCTVTDAVRLAKDTRRKVPGKGQPYFASRYHSKPCQEAFQGHDAVELLVNFAGRYQQLESGNGLFKLARPFEQDETLAVVSESSKRLALIEANMTVQDGKLVIAFTFYKDMKHQARLMQWFQSFTETLELTVRTLMQVPASLTSSDLPLLPLSYRCLDRLLKQQLPHLGIEAENVVDMYPTSPMQEGILLSSSIGVSSYATYWIWTCISNSPTDNISPRKLEAAWREVVRRHGILSTVFGPHPEGSGFVQIVLDAPPIRVSHITTSSGSPSEALVGLDRPTFAVSEPEHSFTICQSGGEFACRLDINHCLLDGASLTGLVQEITAAYDDIALPPPPSFKQMVQFIGSIQKDETMSFWSNLLRGAQPCEVAASFYPSDKTKDTFRYIPLPSRLTSAWGMVLSYLIGTNEVCFGYLASGRNAPVDDVEKIIGPLANMLVSRVDLRDSAAKVLETSSDNSIEHLKYQHVSLAEIQHAIGLSERRLFNTAMSVREADRFETGDKRSLSLKYHDHQDPHEYDLLLTSFLDKEKTHLSVQFRQASINRQLAEEAAAVLGKAIEYLTNQFAHSPDQDKTDLKSAADDDCTTAAKVWAAWSVVAARNAGSSEALFGAVKVPSGLATNSALSTLPIRVMVNWEDSGGKLLQSVRHQMTAMAPYERTGLQVIRRASEEAARACNFQAIVIIEDGTGEDFSASEIVHFDANAVVVRCQVKNHEMLLTVRGHLDSVSEPCVNRITNQFEYAFGWLSDGAARKSTLQDAIPITPQELDDIWTWNCPLPDPVEKCVHDLIKSKVLADPQAPAICSWDGDLTYGQLDSLATKLAYQLADQSVKPGSFVPLIFEKSMWMPVAMLAVMKVGAASVALDTTQPEGRLRTAMTQVDSQVFLSSAENKHLAHRLGAKQVVVVGAEELSRLKPVSEQQQDLPVACPSDALYAVFTSGSTGTPKGTILTHRNISTMITYQQEALGLTKASRVFDFASYAFDVAWCNFAHALTCGGCLCIPSEADRRNDIEGSILALSANYAHITPTILRGEPVLEGDVAHARQDMQVVNAYGPAETNVVTVHNLSSSQGGQVSIGRGAGACTWVVNAQDTSRLAPIGTIGELWIEGPLVGRGYLNDAERTAAAFVENPAWLFRGAPGQAGRQGTLYRTGDLVRYNDYGTLVYMGRKDRQIKIRGQRVELGEVENHVGRALRTTTSTNTGDTGGGGGGLQVIAEAIQPKQADAVLLVLFVSLRGAQEMAEEDHSKAVHQATAGLSERLRDALPQYMIPTAYVPIRDVPLTATGKVDRRQLQDAYASKTVQELTTLSRPPNGRRQPTTDMERLMQKLWAEVLNVSPDDINVNDSFFQIGGDSIGAMRLVSMARDQELSVTQTLVILLLGYAMCGKGENFMSRHVLEMHRDINAEKFRSAWDQVVARNPILRTRIVEIPQRGYVQVVLDRTDGWMPETSLDKCLQYSEANLMGPGTPLARFAVVEASNGSRRDFLWEMHWALYDGWCLRLLLAEVEKIYHSQSAPPLENMSAFVKYIMSSDEKEAMTFWRRQFAELGRAHFPPRQPPRVQPRIDSMVKRMARGIGWSRGDFTPATIIRAALSLVIARNLDSNEALFGATVMGRHAAVPGIERMAGVAFATLPIRVSVDWEGSIKDLLERVQDQVTDMVPFEQTGLEQIRRASDEAASACDFQSLLVVQSAIKKGDLRYRDAGSKVFVEGLVAKKFTVVELGQRTGAYPLYVECQLDAAEDVELRLCFDSAVLGEVQMESIIRQLETALRQLSDPRRCEDRLGDLDEVGQQDANGTI</sequence>
<dbReference type="GO" id="GO:0044550">
    <property type="term" value="P:secondary metabolite biosynthetic process"/>
    <property type="evidence" value="ECO:0007669"/>
    <property type="project" value="TreeGrafter"/>
</dbReference>
<keyword evidence="1" id="KW-0596">Phosphopantetheine</keyword>
<dbReference type="Gene3D" id="1.10.1200.10">
    <property type="entry name" value="ACP-like"/>
    <property type="match status" value="2"/>
</dbReference>
<dbReference type="PANTHER" id="PTHR45527">
    <property type="entry name" value="NONRIBOSOMAL PEPTIDE SYNTHETASE"/>
    <property type="match status" value="1"/>
</dbReference>
<dbReference type="Gene3D" id="3.30.559.10">
    <property type="entry name" value="Chloramphenicol acetyltransferase-like domain"/>
    <property type="match status" value="2"/>
</dbReference>
<dbReference type="InterPro" id="IPR045851">
    <property type="entry name" value="AMP-bd_C_sf"/>
</dbReference>
<evidence type="ECO:0000256" key="2">
    <source>
        <dbReference type="ARBA" id="ARBA00022553"/>
    </source>
</evidence>
<evidence type="ECO:0000259" key="5">
    <source>
        <dbReference type="PROSITE" id="PS50075"/>
    </source>
</evidence>
<dbReference type="EMBL" id="JAIZPD010000008">
    <property type="protein sequence ID" value="KAH0961435.1"/>
    <property type="molecule type" value="Genomic_DNA"/>
</dbReference>
<dbReference type="Gene3D" id="3.30.300.30">
    <property type="match status" value="1"/>
</dbReference>
<organism evidence="6 7">
    <name type="scientific">Hirsutella rhossiliensis</name>
    <dbReference type="NCBI Taxonomy" id="111463"/>
    <lineage>
        <taxon>Eukaryota</taxon>
        <taxon>Fungi</taxon>
        <taxon>Dikarya</taxon>
        <taxon>Ascomycota</taxon>
        <taxon>Pezizomycotina</taxon>
        <taxon>Sordariomycetes</taxon>
        <taxon>Hypocreomycetidae</taxon>
        <taxon>Hypocreales</taxon>
        <taxon>Ophiocordycipitaceae</taxon>
        <taxon>Hirsutella</taxon>
    </lineage>
</organism>
<evidence type="ECO:0000313" key="6">
    <source>
        <dbReference type="EMBL" id="KAH0961435.1"/>
    </source>
</evidence>
<dbReference type="CDD" id="cd19545">
    <property type="entry name" value="FUM14_C_NRPS-like"/>
    <property type="match status" value="1"/>
</dbReference>
<dbReference type="InterPro" id="IPR000873">
    <property type="entry name" value="AMP-dep_synth/lig_dom"/>
</dbReference>
<evidence type="ECO:0000256" key="4">
    <source>
        <dbReference type="ARBA" id="ARBA00029454"/>
    </source>
</evidence>
<accession>A0A9P8MUE7</accession>
<dbReference type="CDD" id="cd05918">
    <property type="entry name" value="A_NRPS_SidN3_like"/>
    <property type="match status" value="1"/>
</dbReference>
<protein>
    <submittedName>
        <fullName evidence="6">Condensation domain-containing protein</fullName>
    </submittedName>
</protein>
<dbReference type="Gene3D" id="3.40.50.12780">
    <property type="entry name" value="N-terminal domain of ligase-like"/>
    <property type="match status" value="1"/>
</dbReference>
<dbReference type="InterPro" id="IPR023213">
    <property type="entry name" value="CAT-like_dom_sf"/>
</dbReference>
<reference evidence="6" key="1">
    <citation type="submission" date="2021-09" db="EMBL/GenBank/DDBJ databases">
        <title>A high-quality genome of the endoparasitic fungus Hirsutella rhossiliensis with a comparison of Hirsutella genomes reveals transposable elements contributing to genome size variation.</title>
        <authorList>
            <person name="Lin R."/>
            <person name="Jiao Y."/>
            <person name="Sun X."/>
            <person name="Ling J."/>
            <person name="Xie B."/>
            <person name="Cheng X."/>
        </authorList>
    </citation>
    <scope>NUCLEOTIDE SEQUENCE</scope>
    <source>
        <strain evidence="6">HR02</strain>
    </source>
</reference>
<dbReference type="GO" id="GO:0016874">
    <property type="term" value="F:ligase activity"/>
    <property type="evidence" value="ECO:0007669"/>
    <property type="project" value="UniProtKB-KW"/>
</dbReference>
<dbReference type="CDD" id="cd19542">
    <property type="entry name" value="CT_NRPS-like"/>
    <property type="match status" value="1"/>
</dbReference>
<dbReference type="InterPro" id="IPR001242">
    <property type="entry name" value="Condensation_dom"/>
</dbReference>
<evidence type="ECO:0000313" key="7">
    <source>
        <dbReference type="Proteomes" id="UP000824596"/>
    </source>
</evidence>
<dbReference type="InterPro" id="IPR009081">
    <property type="entry name" value="PP-bd_ACP"/>
</dbReference>
<proteinExistence type="inferred from homology"/>
<dbReference type="InterPro" id="IPR006162">
    <property type="entry name" value="Ppantetheine_attach_site"/>
</dbReference>
<dbReference type="Gene3D" id="3.30.559.30">
    <property type="entry name" value="Nonribosomal peptide synthetase, condensation domain"/>
    <property type="match status" value="4"/>
</dbReference>
<dbReference type="SUPFAM" id="SSF56801">
    <property type="entry name" value="Acetyl-CoA synthetase-like"/>
    <property type="match status" value="1"/>
</dbReference>
<name>A0A9P8MUE7_9HYPO</name>
<dbReference type="InterPro" id="IPR042099">
    <property type="entry name" value="ANL_N_sf"/>
</dbReference>
<feature type="domain" description="Carrier" evidence="5">
    <location>
        <begin position="25"/>
        <end position="119"/>
    </location>
</feature>
<dbReference type="Proteomes" id="UP000824596">
    <property type="component" value="Unassembled WGS sequence"/>
</dbReference>
<dbReference type="FunFam" id="3.30.559.30:FF:000002">
    <property type="entry name" value="Nonribosomal peptide synthase Pes1"/>
    <property type="match status" value="1"/>
</dbReference>
<comment type="caution">
    <text evidence="6">The sequence shown here is derived from an EMBL/GenBank/DDBJ whole genome shotgun (WGS) entry which is preliminary data.</text>
</comment>
<dbReference type="SUPFAM" id="SSF47336">
    <property type="entry name" value="ACP-like"/>
    <property type="match status" value="2"/>
</dbReference>
<dbReference type="Pfam" id="PF00501">
    <property type="entry name" value="AMP-binding"/>
    <property type="match status" value="2"/>
</dbReference>
<keyword evidence="2" id="KW-0597">Phosphoprotein</keyword>
<dbReference type="RefSeq" id="XP_044718948.1">
    <property type="nucleotide sequence ID" value="XM_044865984.1"/>
</dbReference>
<dbReference type="Pfam" id="PF00668">
    <property type="entry name" value="Condensation"/>
    <property type="match status" value="4"/>
</dbReference>
<dbReference type="GO" id="GO:0031177">
    <property type="term" value="F:phosphopantetheine binding"/>
    <property type="evidence" value="ECO:0007669"/>
    <property type="project" value="TreeGrafter"/>
</dbReference>
<gene>
    <name evidence="6" type="ORF">HRG_07513</name>
</gene>
<dbReference type="SUPFAM" id="SSF52777">
    <property type="entry name" value="CoA-dependent acyltransferases"/>
    <property type="match status" value="7"/>
</dbReference>
<dbReference type="PROSITE" id="PS00012">
    <property type="entry name" value="PHOSPHOPANTETHEINE"/>
    <property type="match status" value="1"/>
</dbReference>
<dbReference type="GO" id="GO:0043041">
    <property type="term" value="P:amino acid activation for nonribosomal peptide biosynthetic process"/>
    <property type="evidence" value="ECO:0007669"/>
    <property type="project" value="TreeGrafter"/>
</dbReference>
<evidence type="ECO:0000256" key="1">
    <source>
        <dbReference type="ARBA" id="ARBA00022450"/>
    </source>
</evidence>
<comment type="similarity">
    <text evidence="4">Belongs to the NRP synthetase family.</text>
</comment>
<keyword evidence="3" id="KW-0436">Ligase</keyword>
<dbReference type="GO" id="GO:0005737">
    <property type="term" value="C:cytoplasm"/>
    <property type="evidence" value="ECO:0007669"/>
    <property type="project" value="TreeGrafter"/>
</dbReference>
<dbReference type="PANTHER" id="PTHR45527:SF3">
    <property type="entry name" value="SIDEROPHORE SYNTHETASE (EUROFUNG)"/>
    <property type="match status" value="1"/>
</dbReference>
<dbReference type="Pfam" id="PF00550">
    <property type="entry name" value="PP-binding"/>
    <property type="match status" value="2"/>
</dbReference>
<feature type="domain" description="Carrier" evidence="5">
    <location>
        <begin position="1594"/>
        <end position="1673"/>
    </location>
</feature>
<dbReference type="OrthoDB" id="416786at2759"/>